<evidence type="ECO:0000256" key="1">
    <source>
        <dbReference type="SAM" id="Phobius"/>
    </source>
</evidence>
<evidence type="ECO:0000313" key="2">
    <source>
        <dbReference type="EMBL" id="GAA3716506.1"/>
    </source>
</evidence>
<keyword evidence="3" id="KW-1185">Reference proteome</keyword>
<evidence type="ECO:0000313" key="3">
    <source>
        <dbReference type="Proteomes" id="UP001500902"/>
    </source>
</evidence>
<feature type="transmembrane region" description="Helical" evidence="1">
    <location>
        <begin position="104"/>
        <end position="121"/>
    </location>
</feature>
<comment type="caution">
    <text evidence="2">The sequence shown here is derived from an EMBL/GenBank/DDBJ whole genome shotgun (WGS) entry which is preliminary data.</text>
</comment>
<keyword evidence="1" id="KW-0812">Transmembrane</keyword>
<name>A0ABP7EAD4_9ACTN</name>
<dbReference type="Proteomes" id="UP001500902">
    <property type="component" value="Unassembled WGS sequence"/>
</dbReference>
<protein>
    <submittedName>
        <fullName evidence="2">Uncharacterized protein</fullName>
    </submittedName>
</protein>
<keyword evidence="1" id="KW-1133">Transmembrane helix</keyword>
<dbReference type="RefSeq" id="WP_344895872.1">
    <property type="nucleotide sequence ID" value="NZ_BAAAZP010000236.1"/>
</dbReference>
<sequence length="387" mass="41265">MTWELPSSLQWVHSLVADEAPWPRDEMTRLDGAGGLMDLAAANQGTQSQAGAAVGHVRASGNTGADLDVFEESYGSEEARTNDGAVASLVAGGATTLLVVLRTMWKWIVVLALIVLLARLLRAFMVNPGVGALLGRLQVLATRKGLSAARGQVAKSIASGAVHPLQGAKALLKALVEWTTARPNRMVGVGVTGLQTIFLTASALALDPFDDNPQAREDAERVLKQTPEGRAALAFAEERGITTLYQDGGSTTGSSYNPQLNAIRIQGAGWAGSEGLAAEFVRQVEIARNRWDTSDADGDYESWNAAREKEEQAANQAAYRMGSQLGHEEAARHTFLENSGDSGAYSTRGRYSGFEYENSSGPGATLTEYPYRVVEGIFQDGPLDLKP</sequence>
<accession>A0ABP7EAD4</accession>
<keyword evidence="1" id="KW-0472">Membrane</keyword>
<dbReference type="EMBL" id="BAAAZP010000236">
    <property type="protein sequence ID" value="GAA3716506.1"/>
    <property type="molecule type" value="Genomic_DNA"/>
</dbReference>
<proteinExistence type="predicted"/>
<organism evidence="2 3">
    <name type="scientific">Nonomuraea antimicrobica</name>
    <dbReference type="NCBI Taxonomy" id="561173"/>
    <lineage>
        <taxon>Bacteria</taxon>
        <taxon>Bacillati</taxon>
        <taxon>Actinomycetota</taxon>
        <taxon>Actinomycetes</taxon>
        <taxon>Streptosporangiales</taxon>
        <taxon>Streptosporangiaceae</taxon>
        <taxon>Nonomuraea</taxon>
    </lineage>
</organism>
<reference evidence="3" key="1">
    <citation type="journal article" date="2019" name="Int. J. Syst. Evol. Microbiol.">
        <title>The Global Catalogue of Microorganisms (GCM) 10K type strain sequencing project: providing services to taxonomists for standard genome sequencing and annotation.</title>
        <authorList>
            <consortium name="The Broad Institute Genomics Platform"/>
            <consortium name="The Broad Institute Genome Sequencing Center for Infectious Disease"/>
            <person name="Wu L."/>
            <person name="Ma J."/>
        </authorList>
    </citation>
    <scope>NUCLEOTIDE SEQUENCE [LARGE SCALE GENOMIC DNA]</scope>
    <source>
        <strain evidence="3">JCM 16904</strain>
    </source>
</reference>
<gene>
    <name evidence="2" type="ORF">GCM10022224_097640</name>
</gene>